<dbReference type="EMBL" id="JAESWC010000024">
    <property type="protein sequence ID" value="MBL4938536.1"/>
    <property type="molecule type" value="Genomic_DNA"/>
</dbReference>
<protein>
    <recommendedName>
        <fullName evidence="3">DUF4314 domain-containing protein</fullName>
    </recommendedName>
</protein>
<dbReference type="RefSeq" id="WP_202751302.1">
    <property type="nucleotide sequence ID" value="NZ_JAESWC010000024.1"/>
</dbReference>
<organism evidence="1 2">
    <name type="scientific">Clostridium rhizosphaerae</name>
    <dbReference type="NCBI Taxonomy" id="2803861"/>
    <lineage>
        <taxon>Bacteria</taxon>
        <taxon>Bacillati</taxon>
        <taxon>Bacillota</taxon>
        <taxon>Clostridia</taxon>
        <taxon>Eubacteriales</taxon>
        <taxon>Clostridiaceae</taxon>
        <taxon>Clostridium</taxon>
    </lineage>
</organism>
<proteinExistence type="predicted"/>
<evidence type="ECO:0000313" key="1">
    <source>
        <dbReference type="EMBL" id="MBL4938536.1"/>
    </source>
</evidence>
<evidence type="ECO:0000313" key="2">
    <source>
        <dbReference type="Proteomes" id="UP000632377"/>
    </source>
</evidence>
<evidence type="ECO:0008006" key="3">
    <source>
        <dbReference type="Google" id="ProtNLM"/>
    </source>
</evidence>
<comment type="caution">
    <text evidence="1">The sequence shown here is derived from an EMBL/GenBank/DDBJ whole genome shotgun (WGS) entry which is preliminary data.</text>
</comment>
<reference evidence="1 2" key="1">
    <citation type="submission" date="2021-01" db="EMBL/GenBank/DDBJ databases">
        <title>Genome public.</title>
        <authorList>
            <person name="Liu C."/>
            <person name="Sun Q."/>
        </authorList>
    </citation>
    <scope>NUCLEOTIDE SEQUENCE [LARGE SCALE GENOMIC DNA]</scope>
    <source>
        <strain evidence="1 2">YIM B02515</strain>
    </source>
</reference>
<sequence length="111" mass="12741">MFKYRCLCIAKDDKFYGFVGTPTEILTAYGEELCVGDTVEYFFVGDNHDIMSGLITEVNGNFNIDGRYTTSGLNITRIIRHYMDLKPGDKLAYGLFKVKRYQENNDSINKE</sequence>
<dbReference type="Proteomes" id="UP000632377">
    <property type="component" value="Unassembled WGS sequence"/>
</dbReference>
<accession>A0ABS1TGN1</accession>
<keyword evidence="2" id="KW-1185">Reference proteome</keyword>
<name>A0ABS1TGN1_9CLOT</name>
<gene>
    <name evidence="1" type="ORF">JK636_22795</name>
</gene>